<dbReference type="EMBL" id="GBYB01005848">
    <property type="protein sequence ID" value="JAG75615.1"/>
    <property type="molecule type" value="Transcribed_RNA"/>
</dbReference>
<sequence length="121" mass="14169">VTDDPETMHLLQEFWRMFLSQGISVGAFEIPEGGGKPILAGVNLLVLWRRGSKKERIVQSLQNVLKNENTFSHKYHSLFLRGILRVLLLLVDFFVFVWIVWLHSWEEQHFLDVIGVSEKHR</sequence>
<evidence type="ECO:0000256" key="1">
    <source>
        <dbReference type="SAM" id="Phobius"/>
    </source>
</evidence>
<proteinExistence type="predicted"/>
<dbReference type="Gene3D" id="3.40.630.30">
    <property type="match status" value="1"/>
</dbReference>
<gene>
    <name evidence="2" type="primary">FAM55B</name>
    <name evidence="2" type="ORF">g.55903</name>
</gene>
<dbReference type="AlphaFoldDB" id="A0A0C9PWH8"/>
<organism evidence="2">
    <name type="scientific">Fopius arisanus</name>
    <dbReference type="NCBI Taxonomy" id="64838"/>
    <lineage>
        <taxon>Eukaryota</taxon>
        <taxon>Metazoa</taxon>
        <taxon>Ecdysozoa</taxon>
        <taxon>Arthropoda</taxon>
        <taxon>Hexapoda</taxon>
        <taxon>Insecta</taxon>
        <taxon>Pterygota</taxon>
        <taxon>Neoptera</taxon>
        <taxon>Endopterygota</taxon>
        <taxon>Hymenoptera</taxon>
        <taxon>Apocrita</taxon>
        <taxon>Ichneumonoidea</taxon>
        <taxon>Braconidae</taxon>
        <taxon>Opiinae</taxon>
        <taxon>Fopius</taxon>
    </lineage>
</organism>
<reference evidence="2" key="1">
    <citation type="submission" date="2015-01" db="EMBL/GenBank/DDBJ databases">
        <title>Transcriptome Assembly of Fopius arisanus.</title>
        <authorList>
            <person name="Geib S."/>
        </authorList>
    </citation>
    <scope>NUCLEOTIDE SEQUENCE</scope>
</reference>
<feature type="transmembrane region" description="Helical" evidence="1">
    <location>
        <begin position="82"/>
        <end position="101"/>
    </location>
</feature>
<name>A0A0C9PWH8_9HYME</name>
<keyword evidence="1" id="KW-1133">Transmembrane helix</keyword>
<feature type="non-terminal residue" evidence="2">
    <location>
        <position position="1"/>
    </location>
</feature>
<accession>A0A0C9PWH8</accession>
<evidence type="ECO:0000313" key="2">
    <source>
        <dbReference type="EMBL" id="JAG75615.1"/>
    </source>
</evidence>
<keyword evidence="1" id="KW-0472">Membrane</keyword>
<keyword evidence="1" id="KW-0812">Transmembrane</keyword>
<protein>
    <submittedName>
        <fullName evidence="2">FAM55B protein</fullName>
    </submittedName>
</protein>